<gene>
    <name evidence="2" type="ORF">BJ508DRAFT_316426</name>
</gene>
<organism evidence="2 3">
    <name type="scientific">Ascobolus immersus RN42</name>
    <dbReference type="NCBI Taxonomy" id="1160509"/>
    <lineage>
        <taxon>Eukaryota</taxon>
        <taxon>Fungi</taxon>
        <taxon>Dikarya</taxon>
        <taxon>Ascomycota</taxon>
        <taxon>Pezizomycotina</taxon>
        <taxon>Pezizomycetes</taxon>
        <taxon>Pezizales</taxon>
        <taxon>Ascobolaceae</taxon>
        <taxon>Ascobolus</taxon>
    </lineage>
</organism>
<sequence>ITQPLTAEPIISLGVPGAHYGPGASARSRTLPPPPPRSQSQSQPAQQLHRSFSYPSQSAHHTGFPSSDVPMPSSDTGFEGTDTERKAKRQRTERRFYAGLTEGQKAVMKGRELETLILHNLWYLQPFFHVNSTTDKLATMFRDKFLEFGRDPTLGTEPVLWNSDVAKECKKKGTYFSNRSVAKVKEFLNDPTLHAYDLSIVQCEGKRTTAYLTDRNRFSVAPEYYSHPTPNMFTFTSPEIVNFIYYYFFDTDKAYGYSKYTDWAVIVREINGTFLSMVCGILKAGLKQWPFSKGSHISKGDWEVYYEEFLKYWKLLTDTHRNRLVDSIHNGLMYRIRNKNS</sequence>
<dbReference type="AlphaFoldDB" id="A0A3N4HDG3"/>
<feature type="non-terminal residue" evidence="2">
    <location>
        <position position="1"/>
    </location>
</feature>
<dbReference type="EMBL" id="ML120285">
    <property type="protein sequence ID" value="RPA70541.1"/>
    <property type="molecule type" value="Genomic_DNA"/>
</dbReference>
<accession>A0A3N4HDG3</accession>
<feature type="compositionally biased region" description="Low complexity" evidence="1">
    <location>
        <begin position="38"/>
        <end position="47"/>
    </location>
</feature>
<keyword evidence="3" id="KW-1185">Reference proteome</keyword>
<dbReference type="Proteomes" id="UP000275078">
    <property type="component" value="Unassembled WGS sequence"/>
</dbReference>
<proteinExistence type="predicted"/>
<evidence type="ECO:0000313" key="2">
    <source>
        <dbReference type="EMBL" id="RPA70541.1"/>
    </source>
</evidence>
<feature type="region of interest" description="Disordered" evidence="1">
    <location>
        <begin position="1"/>
        <end position="94"/>
    </location>
</feature>
<feature type="compositionally biased region" description="Polar residues" evidence="1">
    <location>
        <begin position="48"/>
        <end position="60"/>
    </location>
</feature>
<protein>
    <submittedName>
        <fullName evidence="2">Uncharacterized protein</fullName>
    </submittedName>
</protein>
<evidence type="ECO:0000313" key="3">
    <source>
        <dbReference type="Proteomes" id="UP000275078"/>
    </source>
</evidence>
<evidence type="ECO:0000256" key="1">
    <source>
        <dbReference type="SAM" id="MobiDB-lite"/>
    </source>
</evidence>
<name>A0A3N4HDG3_ASCIM</name>
<feature type="non-terminal residue" evidence="2">
    <location>
        <position position="341"/>
    </location>
</feature>
<reference evidence="2 3" key="1">
    <citation type="journal article" date="2018" name="Nat. Ecol. Evol.">
        <title>Pezizomycetes genomes reveal the molecular basis of ectomycorrhizal truffle lifestyle.</title>
        <authorList>
            <person name="Murat C."/>
            <person name="Payen T."/>
            <person name="Noel B."/>
            <person name="Kuo A."/>
            <person name="Morin E."/>
            <person name="Chen J."/>
            <person name="Kohler A."/>
            <person name="Krizsan K."/>
            <person name="Balestrini R."/>
            <person name="Da Silva C."/>
            <person name="Montanini B."/>
            <person name="Hainaut M."/>
            <person name="Levati E."/>
            <person name="Barry K.W."/>
            <person name="Belfiori B."/>
            <person name="Cichocki N."/>
            <person name="Clum A."/>
            <person name="Dockter R.B."/>
            <person name="Fauchery L."/>
            <person name="Guy J."/>
            <person name="Iotti M."/>
            <person name="Le Tacon F."/>
            <person name="Lindquist E.A."/>
            <person name="Lipzen A."/>
            <person name="Malagnac F."/>
            <person name="Mello A."/>
            <person name="Molinier V."/>
            <person name="Miyauchi S."/>
            <person name="Poulain J."/>
            <person name="Riccioni C."/>
            <person name="Rubini A."/>
            <person name="Sitrit Y."/>
            <person name="Splivallo R."/>
            <person name="Traeger S."/>
            <person name="Wang M."/>
            <person name="Zifcakova L."/>
            <person name="Wipf D."/>
            <person name="Zambonelli A."/>
            <person name="Paolocci F."/>
            <person name="Nowrousian M."/>
            <person name="Ottonello S."/>
            <person name="Baldrian P."/>
            <person name="Spatafora J.W."/>
            <person name="Henrissat B."/>
            <person name="Nagy L.G."/>
            <person name="Aury J.M."/>
            <person name="Wincker P."/>
            <person name="Grigoriev I.V."/>
            <person name="Bonfante P."/>
            <person name="Martin F.M."/>
        </authorList>
    </citation>
    <scope>NUCLEOTIDE SEQUENCE [LARGE SCALE GENOMIC DNA]</scope>
    <source>
        <strain evidence="2 3">RN42</strain>
    </source>
</reference>